<gene>
    <name evidence="1" type="ORF">ZIOFF_057030</name>
</gene>
<dbReference type="EMBL" id="JACMSC010000015">
    <property type="protein sequence ID" value="KAG6488271.1"/>
    <property type="molecule type" value="Genomic_DNA"/>
</dbReference>
<proteinExistence type="predicted"/>
<dbReference type="PANTHER" id="PTHR33199">
    <property type="entry name" value="MACPF DOMAIN-CONTAINING PROTEIN CAD1"/>
    <property type="match status" value="1"/>
</dbReference>
<dbReference type="AlphaFoldDB" id="A0A8J5KQ01"/>
<dbReference type="GO" id="GO:0009626">
    <property type="term" value="P:plant-type hypersensitive response"/>
    <property type="evidence" value="ECO:0007669"/>
    <property type="project" value="TreeGrafter"/>
</dbReference>
<accession>A0A8J5KQ01</accession>
<sequence length="543" mass="61017">MAPKTSLSQVHEAIKAIGLGYDITSDIRLKHCKRDSSNSCLIELDHNQTHDVVLPGGLVVADVPKSIRCDKGERIRFRSDVLSFQQSWNNKPPIEELHQFLDFQLPRQWAPVYCDLQLGPQRRKQSSASLQFAFMGPKLYVNTSVIAWIHQLGRHSSLSTAYIDLELFSALNLQMSSFEGFGPKRPPSFCSQDRRKRWMGWRCNGDLETVTCGRGSQLRVKMAQSRSIASSDRKSNGAMVDVGKKPVTGLRLYLEGKRSNRLAIHLQHLCSRPQFFQLGDNASNHFSTDSHDRKYYEPVSWQRFSHVCTAPVEADDDLSIVTGAQLHVEYHGLKKVLFLGLQFSSVSNAVLVKDPEWEGSPNLVQKSGLFSTLMSTHFSMAIQKPPPRPADVNINSAVYPGGPPVPVPPKLLKFVDTTEMSRGPQDSPGYWVVSGAKLHLERGKISLRAKYSLLTAILPDEEYEHPTPTFGAYKTQKELMSMNCGLIGPISFVYMPISLKRFGYRVCAISHEHELRLDRACCARLHRDLISIVDLLMVKSLVD</sequence>
<evidence type="ECO:0008006" key="3">
    <source>
        <dbReference type="Google" id="ProtNLM"/>
    </source>
</evidence>
<organism evidence="1 2">
    <name type="scientific">Zingiber officinale</name>
    <name type="common">Ginger</name>
    <name type="synonym">Amomum zingiber</name>
    <dbReference type="NCBI Taxonomy" id="94328"/>
    <lineage>
        <taxon>Eukaryota</taxon>
        <taxon>Viridiplantae</taxon>
        <taxon>Streptophyta</taxon>
        <taxon>Embryophyta</taxon>
        <taxon>Tracheophyta</taxon>
        <taxon>Spermatophyta</taxon>
        <taxon>Magnoliopsida</taxon>
        <taxon>Liliopsida</taxon>
        <taxon>Zingiberales</taxon>
        <taxon>Zingiberaceae</taxon>
        <taxon>Zingiber</taxon>
    </lineage>
</organism>
<dbReference type="Proteomes" id="UP000734854">
    <property type="component" value="Unassembled WGS sequence"/>
</dbReference>
<dbReference type="PANTHER" id="PTHR33199:SF1">
    <property type="entry name" value="OS01G0958700 PROTEIN"/>
    <property type="match status" value="1"/>
</dbReference>
<protein>
    <recommendedName>
        <fullName evidence="3">MACPF domain-containing protein</fullName>
    </recommendedName>
</protein>
<dbReference type="GO" id="GO:0005886">
    <property type="term" value="C:plasma membrane"/>
    <property type="evidence" value="ECO:0007669"/>
    <property type="project" value="TreeGrafter"/>
</dbReference>
<dbReference type="GO" id="GO:2000031">
    <property type="term" value="P:regulation of salicylic acid mediated signaling pathway"/>
    <property type="evidence" value="ECO:0007669"/>
    <property type="project" value="InterPro"/>
</dbReference>
<evidence type="ECO:0000313" key="1">
    <source>
        <dbReference type="EMBL" id="KAG6488271.1"/>
    </source>
</evidence>
<name>A0A8J5KQ01_ZINOF</name>
<comment type="caution">
    <text evidence="1">The sequence shown here is derived from an EMBL/GenBank/DDBJ whole genome shotgun (WGS) entry which is preliminary data.</text>
</comment>
<reference evidence="1 2" key="1">
    <citation type="submission" date="2020-08" db="EMBL/GenBank/DDBJ databases">
        <title>Plant Genome Project.</title>
        <authorList>
            <person name="Zhang R.-G."/>
        </authorList>
    </citation>
    <scope>NUCLEOTIDE SEQUENCE [LARGE SCALE GENOMIC DNA]</scope>
    <source>
        <tissue evidence="1">Rhizome</tissue>
    </source>
</reference>
<dbReference type="InterPro" id="IPR044663">
    <property type="entry name" value="CAD1/NSL1-like"/>
</dbReference>
<evidence type="ECO:0000313" key="2">
    <source>
        <dbReference type="Proteomes" id="UP000734854"/>
    </source>
</evidence>
<keyword evidence="2" id="KW-1185">Reference proteome</keyword>